<evidence type="ECO:0000256" key="7">
    <source>
        <dbReference type="ARBA" id="ARBA00023315"/>
    </source>
</evidence>
<evidence type="ECO:0000256" key="6">
    <source>
        <dbReference type="ARBA" id="ARBA00023288"/>
    </source>
</evidence>
<keyword evidence="4" id="KW-0333">Golgi apparatus</keyword>
<feature type="region of interest" description="Disordered" evidence="8">
    <location>
        <begin position="391"/>
        <end position="435"/>
    </location>
</feature>
<dbReference type="EC" id="2.3.1.225" evidence="2"/>
<gene>
    <name evidence="10" type="ORF">GSTENG00031075001</name>
</gene>
<name>Q4RPI3_TETNG</name>
<dbReference type="AlphaFoldDB" id="Q4RPI3"/>
<feature type="region of interest" description="Disordered" evidence="8">
    <location>
        <begin position="934"/>
        <end position="953"/>
    </location>
</feature>
<evidence type="ECO:0000256" key="2">
    <source>
        <dbReference type="ARBA" id="ARBA00012210"/>
    </source>
</evidence>
<feature type="compositionally biased region" description="Polar residues" evidence="8">
    <location>
        <begin position="649"/>
        <end position="660"/>
    </location>
</feature>
<dbReference type="GO" id="GO:0000139">
    <property type="term" value="C:Golgi membrane"/>
    <property type="evidence" value="ECO:0007669"/>
    <property type="project" value="UniProtKB-SubCell"/>
</dbReference>
<evidence type="ECO:0000256" key="4">
    <source>
        <dbReference type="ARBA" id="ARBA00023034"/>
    </source>
</evidence>
<keyword evidence="9" id="KW-0472">Membrane</keyword>
<feature type="transmembrane region" description="Helical" evidence="9">
    <location>
        <begin position="168"/>
        <end position="191"/>
    </location>
</feature>
<keyword evidence="9" id="KW-1133">Transmembrane helix</keyword>
<keyword evidence="3" id="KW-0808">Transferase</keyword>
<reference evidence="10" key="2">
    <citation type="submission" date="2004-02" db="EMBL/GenBank/DDBJ databases">
        <authorList>
            <consortium name="Genoscope"/>
            <consortium name="Whitehead Institute Centre for Genome Research"/>
        </authorList>
    </citation>
    <scope>NUCLEOTIDE SEQUENCE</scope>
</reference>
<dbReference type="PANTHER" id="PTHR12349:SF1">
    <property type="entry name" value="PALMITOYLTRANSFERASE ZDHHC8"/>
    <property type="match status" value="1"/>
</dbReference>
<dbReference type="EMBL" id="CAAE01015007">
    <property type="protein sequence ID" value="CAG09699.1"/>
    <property type="molecule type" value="Genomic_DNA"/>
</dbReference>
<feature type="compositionally biased region" description="Polar residues" evidence="8">
    <location>
        <begin position="424"/>
        <end position="435"/>
    </location>
</feature>
<feature type="compositionally biased region" description="Low complexity" evidence="8">
    <location>
        <begin position="983"/>
        <end position="1000"/>
    </location>
</feature>
<dbReference type="PANTHER" id="PTHR12349">
    <property type="entry name" value="ANKYRIN REPEAT AND LEM DOMAIN-CONTAINING PROTEIN 2"/>
    <property type="match status" value="1"/>
</dbReference>
<accession>Q4RPI3</accession>
<proteinExistence type="predicted"/>
<feature type="region of interest" description="Disordered" evidence="8">
    <location>
        <begin position="275"/>
        <end position="331"/>
    </location>
</feature>
<feature type="region of interest" description="Disordered" evidence="8">
    <location>
        <begin position="622"/>
        <end position="678"/>
    </location>
</feature>
<reference evidence="10" key="1">
    <citation type="journal article" date="2004" name="Nature">
        <title>Genome duplication in the teleost fish Tetraodon nigroviridis reveals the early vertebrate proto-karyotype.</title>
        <authorList>
            <person name="Jaillon O."/>
            <person name="Aury J.-M."/>
            <person name="Brunet F."/>
            <person name="Petit J.-L."/>
            <person name="Stange-Thomann N."/>
            <person name="Mauceli E."/>
            <person name="Bouneau L."/>
            <person name="Fischer C."/>
            <person name="Ozouf-Costaz C."/>
            <person name="Bernot A."/>
            <person name="Nicaud S."/>
            <person name="Jaffe D."/>
            <person name="Fisher S."/>
            <person name="Lutfalla G."/>
            <person name="Dossat C."/>
            <person name="Segurens B."/>
            <person name="Dasilva C."/>
            <person name="Salanoubat M."/>
            <person name="Levy M."/>
            <person name="Boudet N."/>
            <person name="Castellano S."/>
            <person name="Anthouard V."/>
            <person name="Jubin C."/>
            <person name="Castelli V."/>
            <person name="Katinka M."/>
            <person name="Vacherie B."/>
            <person name="Biemont C."/>
            <person name="Skalli Z."/>
            <person name="Cattolico L."/>
            <person name="Poulain J."/>
            <person name="De Berardinis V."/>
            <person name="Cruaud C."/>
            <person name="Duprat S."/>
            <person name="Brottier P."/>
            <person name="Coutanceau J.-P."/>
            <person name="Gouzy J."/>
            <person name="Parra G."/>
            <person name="Lardier G."/>
            <person name="Chapple C."/>
            <person name="McKernan K.J."/>
            <person name="McEwan P."/>
            <person name="Bosak S."/>
            <person name="Kellis M."/>
            <person name="Volff J.-N."/>
            <person name="Guigo R."/>
            <person name="Zody M.C."/>
            <person name="Mesirov J."/>
            <person name="Lindblad-Toh K."/>
            <person name="Birren B."/>
            <person name="Nusbaum C."/>
            <person name="Kahn D."/>
            <person name="Robinson-Rechavi M."/>
            <person name="Laudet V."/>
            <person name="Schachter V."/>
            <person name="Quetier F."/>
            <person name="Saurin W."/>
            <person name="Scarpelli C."/>
            <person name="Wincker P."/>
            <person name="Lander E.S."/>
            <person name="Weissenbach J."/>
            <person name="Roest Crollius H."/>
        </authorList>
    </citation>
    <scope>NUCLEOTIDE SEQUENCE [LARGE SCALE GENOMIC DNA]</scope>
</reference>
<keyword evidence="7" id="KW-0012">Acyltransferase</keyword>
<comment type="caution">
    <text evidence="10">The sequence shown here is derived from an EMBL/GenBank/DDBJ whole genome shotgun (WGS) entry which is preliminary data.</text>
</comment>
<evidence type="ECO:0000256" key="5">
    <source>
        <dbReference type="ARBA" id="ARBA00023139"/>
    </source>
</evidence>
<keyword evidence="9" id="KW-0812">Transmembrane</keyword>
<evidence type="ECO:0000256" key="1">
    <source>
        <dbReference type="ARBA" id="ARBA00004653"/>
    </source>
</evidence>
<organism evidence="10">
    <name type="scientific">Tetraodon nigroviridis</name>
    <name type="common">Spotted green pufferfish</name>
    <name type="synonym">Chelonodon nigroviridis</name>
    <dbReference type="NCBI Taxonomy" id="99883"/>
    <lineage>
        <taxon>Eukaryota</taxon>
        <taxon>Metazoa</taxon>
        <taxon>Chordata</taxon>
        <taxon>Craniata</taxon>
        <taxon>Vertebrata</taxon>
        <taxon>Euteleostomi</taxon>
        <taxon>Actinopterygii</taxon>
        <taxon>Neopterygii</taxon>
        <taxon>Teleostei</taxon>
        <taxon>Neoteleostei</taxon>
        <taxon>Acanthomorphata</taxon>
        <taxon>Eupercaria</taxon>
        <taxon>Tetraodontiformes</taxon>
        <taxon>Tetradontoidea</taxon>
        <taxon>Tetraodontidae</taxon>
        <taxon>Tetraodon</taxon>
    </lineage>
</organism>
<protein>
    <recommendedName>
        <fullName evidence="2">protein S-acyltransferase</fullName>
        <ecNumber evidence="2">2.3.1.225</ecNumber>
    </recommendedName>
</protein>
<feature type="region of interest" description="Disordered" evidence="8">
    <location>
        <begin position="852"/>
        <end position="875"/>
    </location>
</feature>
<dbReference type="OrthoDB" id="4096362at2759"/>
<feature type="compositionally biased region" description="Polar residues" evidence="8">
    <location>
        <begin position="302"/>
        <end position="313"/>
    </location>
</feature>
<evidence type="ECO:0000313" key="10">
    <source>
        <dbReference type="EMBL" id="CAG09699.1"/>
    </source>
</evidence>
<sequence length="1086" mass="119597">MAGGSREICRASLLFHGAQQMAEAGRVLLQPLPGFARHLSPHAVHFYHLSACTNTSARLEPAGLTRQTESKQVQVPLVVQGRLSRCASLQWPGLPLRPRQLQHGDLHGPRRLPQRVDPGLQRLRRVRQLRGGAPSRRTEAPRRPVGWRLNLCASFSTLRTSTTTAPGLVVMCIAGLFFIPVMGLTGFHMVLVARGRTTNEQVTGKFRGGVNPFTKGCCGNVEYVLCSPLAPRYILDPKKKPQVKIQPPFIRPDLSDRQITIKISDNGIHSTIIGSKSKSSLEGLEEKESQPPLPPKADRYNQLKNQLTSSEENSVPRKTHPSTPAMYKFRPSFGTMPKVHYHTAEDEIIMQDERRTSAIMEEGVRGHDYKSEPNLDLPEYTNAPLHRTFQSSPLQLDSDPAASRSLSLRQGQRRPEKGHLPALQPQTVTSTPYKSVFSPNALSNRNGSLSYDSLLHPSISSTAASECMTHRGMPTVGFHTPYLPTKMCHIREPEIQRHQVAPAYSPVMTLQGNGKAIPPPEGAGPVPVMGLTGFHMVLVARGRTTNEQVTGKFRGGVNPFTKGCCGNVEYVLCSPLAPRYILDPKKKPQVKIQPPFIRPDLSDRQITIKISDNGIHSTIIGSKSKSSLEGLEEKESQPPLPPKADRYNQLKNQLTSSEENSVPRKAHPSTPAMYKFRPSFGTMPKVHYHTAEDEIIMQDERRTSAIMEEGVRGHDYKSEPNLDLPEYTNAPLHRTFQSSPLQLDSDPAASRSLSLRQGQRRLEKGHLPALQPQTVTSTPYKSVFSPNALSNRNGSLSYDSLLHPSISSTAASECMTHRGMPTVGFHTPYLPTKMCHIREPEIQRHQVAPAYSPVMPSRGMGRQSPHLRERDPSPVRYDNLSQTIMASIQERKEMEEREKRHILHGLSQTHIYAQDSGMFDGGYGPPPSACYPDGSCGPGSRGPTPPTCGGSRDNLMGVGLVSYGQRTPVLRHAGSTLGRGPRTSSTSLHTDHSSSNSSHSRVTASDGPYRSPAHQPRSPALPRSPSYSHQKLSYVSAHERTDREAMKVNGQMDCHPSAHGANLSPSRHGNVKKVTGVGGTTYEISV</sequence>
<keyword evidence="5" id="KW-0564">Palmitate</keyword>
<feature type="region of interest" description="Disordered" evidence="8">
    <location>
        <begin position="971"/>
        <end position="1038"/>
    </location>
</feature>
<evidence type="ECO:0000256" key="9">
    <source>
        <dbReference type="SAM" id="Phobius"/>
    </source>
</evidence>
<evidence type="ECO:0000256" key="3">
    <source>
        <dbReference type="ARBA" id="ARBA00022679"/>
    </source>
</evidence>
<dbReference type="KEGG" id="tng:GSTEN00031075G001"/>
<evidence type="ECO:0000256" key="8">
    <source>
        <dbReference type="SAM" id="MobiDB-lite"/>
    </source>
</evidence>
<keyword evidence="6" id="KW-0449">Lipoprotein</keyword>
<dbReference type="GO" id="GO:0019706">
    <property type="term" value="F:protein-cysteine S-palmitoyltransferase activity"/>
    <property type="evidence" value="ECO:0007669"/>
    <property type="project" value="UniProtKB-EC"/>
</dbReference>
<comment type="subcellular location">
    <subcellularLocation>
        <location evidence="1">Golgi apparatus membrane</location>
        <topology evidence="1">Multi-pass membrane protein</topology>
    </subcellularLocation>
</comment>